<proteinExistence type="predicted"/>
<evidence type="ECO:0000313" key="1">
    <source>
        <dbReference type="EMBL" id="MBM3331145.1"/>
    </source>
</evidence>
<dbReference type="EMBL" id="VGIR01000020">
    <property type="protein sequence ID" value="MBM3331145.1"/>
    <property type="molecule type" value="Genomic_DNA"/>
</dbReference>
<protein>
    <recommendedName>
        <fullName evidence="3">Lipoprotein</fullName>
    </recommendedName>
</protein>
<sequence length="161" mass="17496">MKGFLVCLPLALVLGCSLHFSRGEFRYPPTAGPAELRMSIVSREQHARAGEPFFVTVSVVNTTDSVCTAAVGNWEYEGPATFVLIGQAGDTWDYRPNIIAGLRVLLGPSFFGIEPHDSLYRHYVRAGKGDTILNCLRSASRCGQAPHFGKLRDNALPEAAS</sequence>
<accession>A0A937XCG5</accession>
<gene>
    <name evidence="1" type="ORF">FJY68_04735</name>
</gene>
<dbReference type="Proteomes" id="UP000779900">
    <property type="component" value="Unassembled WGS sequence"/>
</dbReference>
<organism evidence="1 2">
    <name type="scientific">candidate division WOR-3 bacterium</name>
    <dbReference type="NCBI Taxonomy" id="2052148"/>
    <lineage>
        <taxon>Bacteria</taxon>
        <taxon>Bacteria division WOR-3</taxon>
    </lineage>
</organism>
<dbReference type="PROSITE" id="PS51257">
    <property type="entry name" value="PROKAR_LIPOPROTEIN"/>
    <property type="match status" value="1"/>
</dbReference>
<evidence type="ECO:0008006" key="3">
    <source>
        <dbReference type="Google" id="ProtNLM"/>
    </source>
</evidence>
<comment type="caution">
    <text evidence="1">The sequence shown here is derived from an EMBL/GenBank/DDBJ whole genome shotgun (WGS) entry which is preliminary data.</text>
</comment>
<evidence type="ECO:0000313" key="2">
    <source>
        <dbReference type="Proteomes" id="UP000779900"/>
    </source>
</evidence>
<name>A0A937XCG5_UNCW3</name>
<dbReference type="AlphaFoldDB" id="A0A937XCG5"/>
<reference evidence="1" key="1">
    <citation type="submission" date="2019-03" db="EMBL/GenBank/DDBJ databases">
        <title>Lake Tanganyika Metagenome-Assembled Genomes (MAGs).</title>
        <authorList>
            <person name="Tran P."/>
        </authorList>
    </citation>
    <scope>NUCLEOTIDE SEQUENCE</scope>
    <source>
        <strain evidence="1">K_DeepCast_150m_m2_040</strain>
    </source>
</reference>